<dbReference type="KEGG" id="vg:14013038"/>
<proteinExistence type="predicted"/>
<accession>H6X4Q7</accession>
<evidence type="ECO:0000313" key="2">
    <source>
        <dbReference type="Proteomes" id="UP000007524"/>
    </source>
</evidence>
<dbReference type="Proteomes" id="UP000007524">
    <property type="component" value="Segment"/>
</dbReference>
<organism evidence="1 2">
    <name type="scientific">Klebsiella phage vB_KleM_RaK2</name>
    <dbReference type="NCBI Taxonomy" id="1147094"/>
    <lineage>
        <taxon>Viruses</taxon>
        <taxon>Duplodnaviria</taxon>
        <taxon>Heunggongvirae</taxon>
        <taxon>Uroviricota</taxon>
        <taxon>Caudoviricetes</taxon>
        <taxon>Alcyoneusvirus</taxon>
        <taxon>Alcyoneusvirus RaK2</taxon>
    </lineage>
</organism>
<dbReference type="RefSeq" id="YP_007007605.1">
    <property type="nucleotide sequence ID" value="NC_019526.1"/>
</dbReference>
<evidence type="ECO:0000313" key="1">
    <source>
        <dbReference type="EMBL" id="AFA44723.1"/>
    </source>
</evidence>
<reference evidence="1 2" key="1">
    <citation type="journal article" date="2012" name="J. Virol.">
        <title>Genome of Klebsiella sp.-Infecting Bacteriophage vB_KleM_RaK2.</title>
        <authorList>
            <person name="Simoliunas E."/>
            <person name="Kaliniene L."/>
            <person name="Truncaite L."/>
            <person name="Klausa V."/>
            <person name="Zajanckauskaite A."/>
            <person name="Meskys R."/>
        </authorList>
    </citation>
    <scope>NUCLEOTIDE SEQUENCE [LARGE SCALE GENOMIC DNA]</scope>
</reference>
<protein>
    <submittedName>
        <fullName evidence="1">Uncharacterized protein</fullName>
    </submittedName>
</protein>
<dbReference type="GeneID" id="14013038"/>
<keyword evidence="2" id="KW-1185">Reference proteome</keyword>
<dbReference type="EMBL" id="JQ513383">
    <property type="protein sequence ID" value="AFA44723.1"/>
    <property type="molecule type" value="Genomic_DNA"/>
</dbReference>
<name>H6X4Q7_9CAUD</name>
<sequence>MSKIDISSIFNESWLELRDELAIIEFTELWLIKSQKKFSVELKHKLYHAYKNSLPCTIKTKNINYDGKIIYLDDGCIFYLVKIEYI</sequence>
<gene>
    <name evidence="1" type="ORF">RaK2_00450</name>
</gene>